<dbReference type="STRING" id="150033.RV14_GL000016"/>
<organism evidence="1 2">
    <name type="scientific">Enterococcus ratti</name>
    <dbReference type="NCBI Taxonomy" id="150033"/>
    <lineage>
        <taxon>Bacteria</taxon>
        <taxon>Bacillati</taxon>
        <taxon>Bacillota</taxon>
        <taxon>Bacilli</taxon>
        <taxon>Lactobacillales</taxon>
        <taxon>Enterococcaceae</taxon>
        <taxon>Enterococcus</taxon>
    </lineage>
</organism>
<accession>A0A1L8WS55</accession>
<gene>
    <name evidence="1" type="ORF">RV14_GL000016</name>
</gene>
<name>A0A1L8WS55_9ENTE</name>
<proteinExistence type="predicted"/>
<dbReference type="AlphaFoldDB" id="A0A1L8WS55"/>
<keyword evidence="2" id="KW-1185">Reference proteome</keyword>
<evidence type="ECO:0000313" key="2">
    <source>
        <dbReference type="Proteomes" id="UP000182152"/>
    </source>
</evidence>
<evidence type="ECO:0000313" key="1">
    <source>
        <dbReference type="EMBL" id="OJG83839.1"/>
    </source>
</evidence>
<protein>
    <submittedName>
        <fullName evidence="1">Uncharacterized protein</fullName>
    </submittedName>
</protein>
<dbReference type="EMBL" id="JXLB01000001">
    <property type="protein sequence ID" value="OJG83839.1"/>
    <property type="molecule type" value="Genomic_DNA"/>
</dbReference>
<sequence length="195" mass="23113">MANCPVIEMLGTLRVALFNCKENIFDHKVNWEDMTRISPKLGEAKDIRWHLLNAFKGTNKEENQLLDHMWHYYLDRKKFTQALSEDHAREKREAVREITKKYLKQFLDDSTTLTSFKEKQKEIDEEYKVFFKGGNVKLEDRLNEIVGNWQKAQQNPEKISQLVKNSQSEVAKKQSVFHQKRRMSIAKLIENNVKV</sequence>
<reference evidence="1 2" key="1">
    <citation type="submission" date="2014-12" db="EMBL/GenBank/DDBJ databases">
        <title>Draft genome sequences of 29 type strains of Enterococci.</title>
        <authorList>
            <person name="Zhong Z."/>
            <person name="Sun Z."/>
            <person name="Liu W."/>
            <person name="Zhang W."/>
            <person name="Zhang H."/>
        </authorList>
    </citation>
    <scope>NUCLEOTIDE SEQUENCE [LARGE SCALE GENOMIC DNA]</scope>
    <source>
        <strain evidence="1 2">DSM 15687</strain>
    </source>
</reference>
<dbReference type="RefSeq" id="WP_071854326.1">
    <property type="nucleotide sequence ID" value="NZ_JXLB01000001.1"/>
</dbReference>
<dbReference type="OrthoDB" id="2356263at2"/>
<dbReference type="Proteomes" id="UP000182152">
    <property type="component" value="Unassembled WGS sequence"/>
</dbReference>
<comment type="caution">
    <text evidence="1">The sequence shown here is derived from an EMBL/GenBank/DDBJ whole genome shotgun (WGS) entry which is preliminary data.</text>
</comment>